<organism evidence="2 3">
    <name type="scientific">Klebsormidium nitens</name>
    <name type="common">Green alga</name>
    <name type="synonym">Ulothrix nitens</name>
    <dbReference type="NCBI Taxonomy" id="105231"/>
    <lineage>
        <taxon>Eukaryota</taxon>
        <taxon>Viridiplantae</taxon>
        <taxon>Streptophyta</taxon>
        <taxon>Klebsormidiophyceae</taxon>
        <taxon>Klebsormidiales</taxon>
        <taxon>Klebsormidiaceae</taxon>
        <taxon>Klebsormidium</taxon>
    </lineage>
</organism>
<accession>A0A1Y1IRN1</accession>
<dbReference type="AlphaFoldDB" id="A0A1Y1IRN1"/>
<dbReference type="OMA" id="IMENQRI"/>
<sequence length="665" mass="74368">GPEKGPGEGAAESGKEANGRQEKGPPENSKEQQGTAGGWAETLLRDVIMENQRILSAKIMGDLEATKATKNVEAEQLKVKAKELAVRNTLIKRTWGYYNDEVCPQIVKRLRERREKKGGDLTVEEEDAAPLTLGHRDILFVEAPRPQQLLIREMTPEVHGEQAAEQDVQNEQEAEQGEQGEQEGEQEAEQGEQGEQEGEQEAEQGEQGEQGEQEQGEQGEQEAEQAAEQGEEAAEQGEQEAEQDVQGEQEAEQGVQDVQGEQAAEEGEQAVEQGEQGEQEGEQEGEQGEQEAEREVPTEFKSAGSGYDFSAVQSETSTGARAEQTLLPVEDVEREVRSEQQLEHRLEGDEQRKEREVAEAIQSLGDRQVDRSRLLRLVEEYKARACGEYTRMSPLSSVRAISTWKLALSNLSRSISAPFLDRTYAWRPVFDTIPIPLPVHYDEARNVFQCMGTFCSFGCAKAFNLSRNSVKRDRTCTLLTLFRNKVIKKDASYPLWNSPDSFGIRAAGDRYSLRLFGGPKSIEEFREGMDVLVHESEADALSNVSVQRSREVGVIYQPDLGLENRQKSFLEGHDEYDTTEAFETITSEGHTRRGRKRKGEAPEASTKRGTALLAIDEKKEAQILSDIREGTAIKNQPYKLKRSLPLPRENSTLFSTMKIEIQPRP</sequence>
<dbReference type="EMBL" id="DF238412">
    <property type="protein sequence ID" value="GAQ93353.1"/>
    <property type="molecule type" value="Genomic_DNA"/>
</dbReference>
<feature type="region of interest" description="Disordered" evidence="1">
    <location>
        <begin position="1"/>
        <end position="38"/>
    </location>
</feature>
<keyword evidence="3" id="KW-1185">Reference proteome</keyword>
<feature type="compositionally biased region" description="Low complexity" evidence="1">
    <location>
        <begin position="252"/>
        <end position="262"/>
    </location>
</feature>
<feature type="compositionally biased region" description="Basic and acidic residues" evidence="1">
    <location>
        <begin position="334"/>
        <end position="354"/>
    </location>
</feature>
<gene>
    <name evidence="2" type="ORF">KFL_014630010</name>
</gene>
<feature type="region of interest" description="Disordered" evidence="1">
    <location>
        <begin position="587"/>
        <end position="608"/>
    </location>
</feature>
<reference evidence="2 3" key="1">
    <citation type="journal article" date="2014" name="Nat. Commun.">
        <title>Klebsormidium flaccidum genome reveals primary factors for plant terrestrial adaptation.</title>
        <authorList>
            <person name="Hori K."/>
            <person name="Maruyama F."/>
            <person name="Fujisawa T."/>
            <person name="Togashi T."/>
            <person name="Yamamoto N."/>
            <person name="Seo M."/>
            <person name="Sato S."/>
            <person name="Yamada T."/>
            <person name="Mori H."/>
            <person name="Tajima N."/>
            <person name="Moriyama T."/>
            <person name="Ikeuchi M."/>
            <person name="Watanabe M."/>
            <person name="Wada H."/>
            <person name="Kobayashi K."/>
            <person name="Saito M."/>
            <person name="Masuda T."/>
            <person name="Sasaki-Sekimoto Y."/>
            <person name="Mashiguchi K."/>
            <person name="Awai K."/>
            <person name="Shimojima M."/>
            <person name="Masuda S."/>
            <person name="Iwai M."/>
            <person name="Nobusawa T."/>
            <person name="Narise T."/>
            <person name="Kondo S."/>
            <person name="Saito H."/>
            <person name="Sato R."/>
            <person name="Murakawa M."/>
            <person name="Ihara Y."/>
            <person name="Oshima-Yamada Y."/>
            <person name="Ohtaka K."/>
            <person name="Satoh M."/>
            <person name="Sonobe K."/>
            <person name="Ishii M."/>
            <person name="Ohtani R."/>
            <person name="Kanamori-Sato M."/>
            <person name="Honoki R."/>
            <person name="Miyazaki D."/>
            <person name="Mochizuki H."/>
            <person name="Umetsu J."/>
            <person name="Higashi K."/>
            <person name="Shibata D."/>
            <person name="Kamiya Y."/>
            <person name="Sato N."/>
            <person name="Nakamura Y."/>
            <person name="Tabata S."/>
            <person name="Ida S."/>
            <person name="Kurokawa K."/>
            <person name="Ohta H."/>
        </authorList>
    </citation>
    <scope>NUCLEOTIDE SEQUENCE [LARGE SCALE GENOMIC DNA]</scope>
    <source>
        <strain evidence="2 3">NIES-2285</strain>
    </source>
</reference>
<feature type="non-terminal residue" evidence="2">
    <location>
        <position position="1"/>
    </location>
</feature>
<feature type="compositionally biased region" description="Acidic residues" evidence="1">
    <location>
        <begin position="168"/>
        <end position="251"/>
    </location>
</feature>
<proteinExistence type="predicted"/>
<protein>
    <submittedName>
        <fullName evidence="2">Uncharacterized protein</fullName>
    </submittedName>
</protein>
<evidence type="ECO:0000313" key="2">
    <source>
        <dbReference type="EMBL" id="GAQ93353.1"/>
    </source>
</evidence>
<evidence type="ECO:0000313" key="3">
    <source>
        <dbReference type="Proteomes" id="UP000054558"/>
    </source>
</evidence>
<feature type="compositionally biased region" description="Basic and acidic residues" evidence="1">
    <location>
        <begin position="13"/>
        <end position="30"/>
    </location>
</feature>
<name>A0A1Y1IRN1_KLENI</name>
<dbReference type="Proteomes" id="UP000054558">
    <property type="component" value="Unassembled WGS sequence"/>
</dbReference>
<feature type="region of interest" description="Disordered" evidence="1">
    <location>
        <begin position="157"/>
        <end position="354"/>
    </location>
</feature>
<feature type="compositionally biased region" description="Acidic residues" evidence="1">
    <location>
        <begin position="263"/>
        <end position="290"/>
    </location>
</feature>
<evidence type="ECO:0000256" key="1">
    <source>
        <dbReference type="SAM" id="MobiDB-lite"/>
    </source>
</evidence>